<feature type="binding site" evidence="11">
    <location>
        <position position="65"/>
    </location>
    <ligand>
        <name>FMN</name>
        <dbReference type="ChEBI" id="CHEBI:58210"/>
    </ligand>
</feature>
<accession>A0A402A445</accession>
<keyword evidence="2 11" id="KW-0963">Cytoplasm</keyword>
<feature type="binding site" evidence="11">
    <location>
        <begin position="278"/>
        <end position="280"/>
    </location>
    <ligand>
        <name>FMN</name>
        <dbReference type="ChEBI" id="CHEBI:58210"/>
    </ligand>
</feature>
<proteinExistence type="inferred from homology"/>
<dbReference type="AlphaFoldDB" id="A0A402A445"/>
<evidence type="ECO:0000256" key="5">
    <source>
        <dbReference type="ARBA" id="ARBA00022723"/>
    </source>
</evidence>
<keyword evidence="4 11" id="KW-0288">FMN</keyword>
<name>A0A402A445_9CHLR</name>
<comment type="similarity">
    <text evidence="11">Belongs to the IPP isomerase type 2 family.</text>
</comment>
<keyword evidence="6 11" id="KW-0460">Magnesium</keyword>
<keyword evidence="14" id="KW-1185">Reference proteome</keyword>
<comment type="subcellular location">
    <subcellularLocation>
        <location evidence="11">Cytoplasm</location>
    </subcellularLocation>
</comment>
<evidence type="ECO:0000256" key="11">
    <source>
        <dbReference type="HAMAP-Rule" id="MF_00354"/>
    </source>
</evidence>
<dbReference type="HAMAP" id="MF_00354">
    <property type="entry name" value="Idi_2"/>
    <property type="match status" value="1"/>
</dbReference>
<gene>
    <name evidence="11 13" type="primary">fni</name>
    <name evidence="13" type="ORF">KTT_36980</name>
</gene>
<dbReference type="GO" id="GO:0004452">
    <property type="term" value="F:isopentenyl-diphosphate delta-isomerase activity"/>
    <property type="evidence" value="ECO:0007669"/>
    <property type="project" value="UniProtKB-UniRule"/>
</dbReference>
<protein>
    <recommendedName>
        <fullName evidence="11">Isopentenyl-diphosphate delta-isomerase</fullName>
        <shortName evidence="11">IPP isomerase</shortName>
        <ecNumber evidence="11">5.3.3.2</ecNumber>
    </recommendedName>
    <alternativeName>
        <fullName evidence="11">Isopentenyl diphosphate:dimethylallyl diphosphate isomerase</fullName>
    </alternativeName>
    <alternativeName>
        <fullName evidence="11">Isopentenyl pyrophosphate isomerase</fullName>
    </alternativeName>
    <alternativeName>
        <fullName evidence="11">Type 2 isopentenyl diphosphate isomerase</fullName>
        <shortName evidence="11">IDI-2</shortName>
    </alternativeName>
</protein>
<comment type="caution">
    <text evidence="13">The sequence shown here is derived from an EMBL/GenBank/DDBJ whole genome shotgun (WGS) entry which is preliminary data.</text>
</comment>
<comment type="cofactor">
    <cofactor evidence="11">
        <name>Mg(2+)</name>
        <dbReference type="ChEBI" id="CHEBI:18420"/>
    </cofactor>
</comment>
<dbReference type="Gene3D" id="3.20.20.70">
    <property type="entry name" value="Aldolase class I"/>
    <property type="match status" value="1"/>
</dbReference>
<evidence type="ECO:0000256" key="1">
    <source>
        <dbReference type="ARBA" id="ARBA00001917"/>
    </source>
</evidence>
<keyword evidence="3 11" id="KW-0285">Flavoprotein</keyword>
<dbReference type="PIRSF" id="PIRSF003314">
    <property type="entry name" value="IPP_isomerase"/>
    <property type="match status" value="1"/>
</dbReference>
<dbReference type="GO" id="GO:0005737">
    <property type="term" value="C:cytoplasm"/>
    <property type="evidence" value="ECO:0007669"/>
    <property type="project" value="UniProtKB-SubCell"/>
</dbReference>
<dbReference type="GO" id="GO:0008299">
    <property type="term" value="P:isoprenoid biosynthetic process"/>
    <property type="evidence" value="ECO:0007669"/>
    <property type="project" value="UniProtKB-UniRule"/>
</dbReference>
<comment type="cofactor">
    <cofactor evidence="11">
        <name>NADPH</name>
        <dbReference type="ChEBI" id="CHEBI:57783"/>
    </cofactor>
</comment>
<dbReference type="Pfam" id="PF01070">
    <property type="entry name" value="FMN_dh"/>
    <property type="match status" value="1"/>
</dbReference>
<feature type="binding site" evidence="11">
    <location>
        <begin position="8"/>
        <end position="9"/>
    </location>
    <ligand>
        <name>substrate</name>
    </ligand>
</feature>
<dbReference type="GO" id="GO:0010181">
    <property type="term" value="F:FMN binding"/>
    <property type="evidence" value="ECO:0007669"/>
    <property type="project" value="UniProtKB-UniRule"/>
</dbReference>
<keyword evidence="9 11" id="KW-0413">Isomerase</keyword>
<sequence length="394" mass="42547">MSNEIKQRKVEHVNLALERNISVPQHANWGDVHFVHQALPEVDLDAIDTSVLFLGKKIRYPIFISSLTGGHPDVLTINRNLARAAEEYGLVLGVGSQRAALINPDVADSYAVVRENAPHAFLLANIGAPQLIPQARHEPFTLEQVQRAIAMIQADALAVHLNSLQEAAQPEGDRRTVGEATALRQLISQLTLPVVAKETGAGISREQALLLKQCGVSAIDVGGAGGSSMSALEAARSQSRGDERTEQIGLLYSDWGIATPISVVEASLARLPLIATGGARSGLDVARALALGATLVGMGFPFLKAASESYEKVCELLDSLIEQLKVAMQLSGANTIAQLRDADVVVTGMTREWLTLRGFEEELKAMAQRRWRRFQAQVTPQSIDAERVQIVQPL</sequence>
<dbReference type="GO" id="GO:0070402">
    <property type="term" value="F:NADPH binding"/>
    <property type="evidence" value="ECO:0007669"/>
    <property type="project" value="UniProtKB-UniRule"/>
</dbReference>
<keyword evidence="8 11" id="KW-0414">Isoprene biosynthesis</keyword>
<dbReference type="CDD" id="cd02811">
    <property type="entry name" value="IDI-2_FMN"/>
    <property type="match status" value="1"/>
</dbReference>
<comment type="catalytic activity">
    <reaction evidence="11">
        <text>isopentenyl diphosphate = dimethylallyl diphosphate</text>
        <dbReference type="Rhea" id="RHEA:23284"/>
        <dbReference type="ChEBI" id="CHEBI:57623"/>
        <dbReference type="ChEBI" id="CHEBI:128769"/>
        <dbReference type="EC" id="5.3.3.2"/>
    </reaction>
</comment>
<dbReference type="PANTHER" id="PTHR43665">
    <property type="entry name" value="ISOPENTENYL-DIPHOSPHATE DELTA-ISOMERASE"/>
    <property type="match status" value="1"/>
</dbReference>
<reference evidence="14" key="1">
    <citation type="submission" date="2018-12" db="EMBL/GenBank/DDBJ databases">
        <title>Tengunoibacter tsumagoiensis gen. nov., sp. nov., Dictyobacter kobayashii sp. nov., D. alpinus sp. nov., and D. joshuensis sp. nov. and description of Dictyobacteraceae fam. nov. within the order Ktedonobacterales isolated from Tengu-no-mugimeshi.</title>
        <authorList>
            <person name="Wang C.M."/>
            <person name="Zheng Y."/>
            <person name="Sakai Y."/>
            <person name="Toyoda A."/>
            <person name="Minakuchi Y."/>
            <person name="Abe K."/>
            <person name="Yokota A."/>
            <person name="Yabe S."/>
        </authorList>
    </citation>
    <scope>NUCLEOTIDE SEQUENCE [LARGE SCALE GENOMIC DNA]</scope>
    <source>
        <strain evidence="14">Uno3</strain>
    </source>
</reference>
<dbReference type="SUPFAM" id="SSF51395">
    <property type="entry name" value="FMN-linked oxidoreductases"/>
    <property type="match status" value="1"/>
</dbReference>
<feature type="binding site" evidence="11">
    <location>
        <begin position="96"/>
        <end position="98"/>
    </location>
    <ligand>
        <name>substrate</name>
    </ligand>
</feature>
<comment type="subunit">
    <text evidence="10 11">Homooctamer. Dimer of tetramers.</text>
</comment>
<comment type="function">
    <text evidence="11">Involved in the biosynthesis of isoprenoids. Catalyzes the 1,3-allylic rearrangement of the homoallylic substrate isopentenyl (IPP) to its allylic isomer, dimethylallyl diphosphate (DMAPP).</text>
</comment>
<feature type="binding site" evidence="11">
    <location>
        <begin position="66"/>
        <end position="68"/>
    </location>
    <ligand>
        <name>FMN</name>
        <dbReference type="ChEBI" id="CHEBI:58210"/>
    </ligand>
</feature>
<keyword evidence="7 11" id="KW-0521">NADP</keyword>
<keyword evidence="5 11" id="KW-0479">Metal-binding</keyword>
<dbReference type="RefSeq" id="WP_126581332.1">
    <property type="nucleotide sequence ID" value="NZ_BIFR01000001.1"/>
</dbReference>
<feature type="domain" description="FMN-dependent dehydrogenase" evidence="12">
    <location>
        <begin position="180"/>
        <end position="342"/>
    </location>
</feature>
<dbReference type="GO" id="GO:0000287">
    <property type="term" value="F:magnesium ion binding"/>
    <property type="evidence" value="ECO:0007669"/>
    <property type="project" value="UniProtKB-UniRule"/>
</dbReference>
<organism evidence="13 14">
    <name type="scientific">Tengunoibacter tsumagoiensis</name>
    <dbReference type="NCBI Taxonomy" id="2014871"/>
    <lineage>
        <taxon>Bacteria</taxon>
        <taxon>Bacillati</taxon>
        <taxon>Chloroflexota</taxon>
        <taxon>Ktedonobacteria</taxon>
        <taxon>Ktedonobacterales</taxon>
        <taxon>Dictyobacteraceae</taxon>
        <taxon>Tengunoibacter</taxon>
    </lineage>
</organism>
<dbReference type="GO" id="GO:0016491">
    <property type="term" value="F:oxidoreductase activity"/>
    <property type="evidence" value="ECO:0007669"/>
    <property type="project" value="InterPro"/>
</dbReference>
<dbReference type="InterPro" id="IPR000262">
    <property type="entry name" value="FMN-dep_DH"/>
</dbReference>
<dbReference type="NCBIfam" id="TIGR02151">
    <property type="entry name" value="IPP_isom_2"/>
    <property type="match status" value="1"/>
</dbReference>
<feature type="binding site" evidence="11">
    <location>
        <position position="166"/>
    </location>
    <ligand>
        <name>Mg(2+)</name>
        <dbReference type="ChEBI" id="CHEBI:18420"/>
    </ligand>
</feature>
<feature type="binding site" evidence="11">
    <location>
        <position position="197"/>
    </location>
    <ligand>
        <name>FMN</name>
        <dbReference type="ChEBI" id="CHEBI:58210"/>
    </ligand>
</feature>
<dbReference type="Proteomes" id="UP000287352">
    <property type="component" value="Unassembled WGS sequence"/>
</dbReference>
<evidence type="ECO:0000256" key="4">
    <source>
        <dbReference type="ARBA" id="ARBA00022643"/>
    </source>
</evidence>
<comment type="caution">
    <text evidence="11">Lacks conserved residue(s) required for the propagation of feature annotation.</text>
</comment>
<evidence type="ECO:0000256" key="3">
    <source>
        <dbReference type="ARBA" id="ARBA00022630"/>
    </source>
</evidence>
<evidence type="ECO:0000256" key="9">
    <source>
        <dbReference type="ARBA" id="ARBA00023235"/>
    </source>
</evidence>
<evidence type="ECO:0000256" key="6">
    <source>
        <dbReference type="ARBA" id="ARBA00022842"/>
    </source>
</evidence>
<dbReference type="InterPro" id="IPR011179">
    <property type="entry name" value="IPdP_isomerase"/>
</dbReference>
<evidence type="ECO:0000256" key="2">
    <source>
        <dbReference type="ARBA" id="ARBA00022490"/>
    </source>
</evidence>
<feature type="binding site" evidence="11">
    <location>
        <position position="125"/>
    </location>
    <ligand>
        <name>FMN</name>
        <dbReference type="ChEBI" id="CHEBI:58210"/>
    </ligand>
</feature>
<feature type="binding site" evidence="11">
    <location>
        <position position="165"/>
    </location>
    <ligand>
        <name>substrate</name>
    </ligand>
</feature>
<dbReference type="OrthoDB" id="9795032at2"/>
<dbReference type="InterPro" id="IPR013785">
    <property type="entry name" value="Aldolase_TIM"/>
</dbReference>
<evidence type="ECO:0000256" key="10">
    <source>
        <dbReference type="ARBA" id="ARBA00025810"/>
    </source>
</evidence>
<evidence type="ECO:0000256" key="8">
    <source>
        <dbReference type="ARBA" id="ARBA00023229"/>
    </source>
</evidence>
<comment type="cofactor">
    <cofactor evidence="1 11">
        <name>FMN</name>
        <dbReference type="ChEBI" id="CHEBI:58210"/>
    </cofactor>
</comment>
<dbReference type="EMBL" id="BIFR01000001">
    <property type="protein sequence ID" value="GCE13839.1"/>
    <property type="molecule type" value="Genomic_DNA"/>
</dbReference>
<evidence type="ECO:0000313" key="14">
    <source>
        <dbReference type="Proteomes" id="UP000287352"/>
    </source>
</evidence>
<evidence type="ECO:0000313" key="13">
    <source>
        <dbReference type="EMBL" id="GCE13839.1"/>
    </source>
</evidence>
<dbReference type="EC" id="5.3.3.2" evidence="11"/>
<evidence type="ECO:0000256" key="7">
    <source>
        <dbReference type="ARBA" id="ARBA00022857"/>
    </source>
</evidence>
<evidence type="ECO:0000259" key="12">
    <source>
        <dbReference type="Pfam" id="PF01070"/>
    </source>
</evidence>
<feature type="binding site" evidence="11">
    <location>
        <position position="96"/>
    </location>
    <ligand>
        <name>FMN</name>
        <dbReference type="ChEBI" id="CHEBI:58210"/>
    </ligand>
</feature>
<dbReference type="PANTHER" id="PTHR43665:SF1">
    <property type="entry name" value="ISOPENTENYL-DIPHOSPHATE DELTA-ISOMERASE"/>
    <property type="match status" value="1"/>
</dbReference>